<dbReference type="InterPro" id="IPR036517">
    <property type="entry name" value="FF_domain_sf"/>
</dbReference>
<evidence type="ECO:0000313" key="9">
    <source>
        <dbReference type="RefSeq" id="XP_006821893.1"/>
    </source>
</evidence>
<dbReference type="InterPro" id="IPR057284">
    <property type="entry name" value="FF_RHG35_4th"/>
</dbReference>
<feature type="domain" description="FF" evidence="5">
    <location>
        <begin position="423"/>
        <end position="477"/>
    </location>
</feature>
<dbReference type="SUPFAM" id="SSF81698">
    <property type="entry name" value="FF domain"/>
    <property type="match status" value="1"/>
</dbReference>
<gene>
    <name evidence="9" type="primary">LOC100373081</name>
</gene>
<evidence type="ECO:0000256" key="1">
    <source>
        <dbReference type="ARBA" id="ARBA00022468"/>
    </source>
</evidence>
<proteinExistence type="predicted"/>
<dbReference type="Pfam" id="PF00620">
    <property type="entry name" value="RhoGAP"/>
    <property type="match status" value="1"/>
</dbReference>
<evidence type="ECO:0000256" key="2">
    <source>
        <dbReference type="ARBA" id="ARBA00022737"/>
    </source>
</evidence>
<feature type="compositionally biased region" description="Pro residues" evidence="3">
    <location>
        <begin position="929"/>
        <end position="939"/>
    </location>
</feature>
<dbReference type="InterPro" id="IPR002713">
    <property type="entry name" value="FF_domain"/>
</dbReference>
<evidence type="ECO:0000313" key="8">
    <source>
        <dbReference type="Proteomes" id="UP000694865"/>
    </source>
</evidence>
<dbReference type="PANTHER" id="PTHR46005:SF4">
    <property type="entry name" value="RHO GTPASE-ACTIVATING PROTEIN 190"/>
    <property type="match status" value="1"/>
</dbReference>
<dbReference type="InterPro" id="IPR039007">
    <property type="entry name" value="pG1"/>
</dbReference>
<dbReference type="PROSITE" id="PS51676">
    <property type="entry name" value="FF"/>
    <property type="match status" value="1"/>
</dbReference>
<evidence type="ECO:0000259" key="4">
    <source>
        <dbReference type="PROSITE" id="PS50238"/>
    </source>
</evidence>
<dbReference type="SUPFAM" id="SSF52540">
    <property type="entry name" value="P-loop containing nucleoside triphosphate hydrolases"/>
    <property type="match status" value="1"/>
</dbReference>
<dbReference type="SMART" id="SM00175">
    <property type="entry name" value="RAB"/>
    <property type="match status" value="1"/>
</dbReference>
<dbReference type="Gene3D" id="1.10.10.440">
    <property type="entry name" value="FF domain"/>
    <property type="match status" value="3"/>
</dbReference>
<evidence type="ECO:0000259" key="7">
    <source>
        <dbReference type="PROSITE" id="PS51853"/>
    </source>
</evidence>
<protein>
    <submittedName>
        <fullName evidence="9">Rho GTPase-activating protein 5-like</fullName>
    </submittedName>
</protein>
<feature type="region of interest" description="Disordered" evidence="3">
    <location>
        <begin position="1008"/>
        <end position="1069"/>
    </location>
</feature>
<dbReference type="GeneID" id="100373081"/>
<keyword evidence="2" id="KW-0677">Repeat</keyword>
<dbReference type="InterPro" id="IPR051978">
    <property type="entry name" value="Rho-GAP_domain"/>
</dbReference>
<dbReference type="Pfam" id="PF00071">
    <property type="entry name" value="Ras"/>
    <property type="match status" value="1"/>
</dbReference>
<evidence type="ECO:0000259" key="5">
    <source>
        <dbReference type="PROSITE" id="PS51676"/>
    </source>
</evidence>
<accession>A0ABM0MPF2</accession>
<dbReference type="InterPro" id="IPR001806">
    <property type="entry name" value="Small_GTPase"/>
</dbReference>
<dbReference type="CDD" id="cd22207">
    <property type="entry name" value="pseudoGTPaseD_p190RhoGAP"/>
    <property type="match status" value="1"/>
</dbReference>
<dbReference type="PANTHER" id="PTHR46005">
    <property type="entry name" value="RHO GTPASE-ACTIVATING PROTEIN 190"/>
    <property type="match status" value="1"/>
</dbReference>
<dbReference type="Gene3D" id="1.10.555.10">
    <property type="entry name" value="Rho GTPase activation protein"/>
    <property type="match status" value="1"/>
</dbReference>
<dbReference type="PROSITE" id="PS50238">
    <property type="entry name" value="RHOGAP"/>
    <property type="match status" value="1"/>
</dbReference>
<dbReference type="Pfam" id="PF23083">
    <property type="entry name" value="FF_RHG35_4th"/>
    <property type="match status" value="1"/>
</dbReference>
<dbReference type="PROSITE" id="PS51853">
    <property type="entry name" value="PG2"/>
    <property type="match status" value="1"/>
</dbReference>
<feature type="domain" description="PG1 pseudoGTPase" evidence="6">
    <location>
        <begin position="585"/>
        <end position="860"/>
    </location>
</feature>
<feature type="compositionally biased region" description="Basic and acidic residues" evidence="3">
    <location>
        <begin position="1008"/>
        <end position="1048"/>
    </location>
</feature>
<dbReference type="Pfam" id="PF19518">
    <property type="entry name" value="RhoGAP_pG1_pG2"/>
    <property type="match status" value="2"/>
</dbReference>
<dbReference type="Pfam" id="PF16512">
    <property type="entry name" value="RhoGAP-FF1"/>
    <property type="match status" value="1"/>
</dbReference>
<dbReference type="Gene3D" id="3.40.50.300">
    <property type="entry name" value="P-loop containing nucleotide triphosphate hydrolases"/>
    <property type="match status" value="2"/>
</dbReference>
<feature type="domain" description="Rho-GAP" evidence="4">
    <location>
        <begin position="1076"/>
        <end position="1262"/>
    </location>
</feature>
<sequence>MAKKTDKSFNIAVVGLSGTDKDKGALGVGKSCLCNRFVSPHADSYATNHISILSQTDFSGRVVNNDHFLYWGEVYRQWDDDELTFHIIEQTEFIDDTSFQPLRGTNTAVYHRRCTGIRLHSAEKLMYICKDQLALEHEYPQKQLPDGKINIDGFLCVFDVSNVSNRTLDQQTKFLDSVLSSISKTKKPVVIATTKCDEGFENYRKEAEKYASSKKVQIVETSAHENVNVDTAFLLLAQNIDKKIRVKNTPYSEASKHQKQLIDSVTEKYSALLKSAVEDCHTLWKITKEKFVNNRDYLRYVDVLGEKSAHTIFRKHIRLLKDTHQTKKLVHYLNTLPKAFEELLPDLETIDGRPWQACHQIILNHPNFDKWFVKLGVDENWKESDFIHTEDPRIPYDVLTRNEQDTEMIFRNHINKLNAEEKKSRMRLDFKKLLEKTGTITPGKPFDDVIIFLMGDESYRLLDEQDKKKIYHAHQRELAEGAKEDFRELLFEHSELFAKLDSNKNVSKEDLKEIHEALKREPRYAALSLVENDRDVLLLRHIGFVHNPRRETCLSADTCMDNLVEKCFDGNAHRPSSWNRHSSYVEPNNKLNVVLLGADGLADELANEIRSQSCEEDYTLDGSIHSLDLKTILQCAFVDMPKDPLWHGKRFHDAQITQSFRAIIATIRIRSGLSGGENNREIMEPDIKIQLCMMCGDPYPADLVLGPLVNHQCCWINPDKAQTIALDTFLGSEKRKVEVMAVSYHQATTLKQDLHHGYILAYSAKRKASFSMLKAFSQKVTHVPILIVAVTDTDMFFSDSDAQKLVTEGNKWADELKVKFITASAKFRQQAAVFTSFFKESFDKKSNSEAHFRLIRSLSIESVNTGPVINMRTRKPEPLPPGTRLSLYNKASDYYDVVTPPPKYNTTGRPPKKSKDAIDLIHNTSIQRRPPPPTPPSKPPRISESPHEGWVSNTIYESIDPISTKSVPPWQHRPLPHSLPPGDGPYPTEDIEIPACFIPYTYTVNHDEKLQRKKKGKEEKELEKQRRREEKRQREEEKKKQKEEEKRKRDERRKKQSVQAGKGGGTPSVSYNYFGESLEDIVTDEERVPLFVVKCVEYLEEQGLTAEGLYRVPGKAIDSDLILQKFDEDNTVNIAELNVGVNAVATALKFFFSELPEPVIPVSMQRDFLEAVGRQDDTKLTELKRLLGTLPHANADVFGYMMTHLNMVTQYSQDNLMNCENLSVCWWPTLLHPEFNSFEAMAQNMKMRDIIELFISKARYFFVPEET</sequence>
<evidence type="ECO:0000256" key="3">
    <source>
        <dbReference type="SAM" id="MobiDB-lite"/>
    </source>
</evidence>
<dbReference type="RefSeq" id="XP_006821893.1">
    <property type="nucleotide sequence ID" value="XM_006821830.1"/>
</dbReference>
<keyword evidence="1" id="KW-0343">GTPase activation</keyword>
<feature type="region of interest" description="Disordered" evidence="3">
    <location>
        <begin position="922"/>
        <end position="948"/>
    </location>
</feature>
<dbReference type="InterPro" id="IPR032835">
    <property type="entry name" value="RhoGAP-FF1"/>
</dbReference>
<evidence type="ECO:0000259" key="6">
    <source>
        <dbReference type="PROSITE" id="PS51852"/>
    </source>
</evidence>
<dbReference type="InterPro" id="IPR000198">
    <property type="entry name" value="RhoGAP_dom"/>
</dbReference>
<dbReference type="SMART" id="SM00441">
    <property type="entry name" value="FF"/>
    <property type="match status" value="3"/>
</dbReference>
<dbReference type="Proteomes" id="UP000694865">
    <property type="component" value="Unplaced"/>
</dbReference>
<dbReference type="SUPFAM" id="SSF48350">
    <property type="entry name" value="GTPase activation domain, GAP"/>
    <property type="match status" value="1"/>
</dbReference>
<dbReference type="InterPro" id="IPR027417">
    <property type="entry name" value="P-loop_NTPase"/>
</dbReference>
<dbReference type="SMART" id="SM00173">
    <property type="entry name" value="RAS"/>
    <property type="match status" value="1"/>
</dbReference>
<feature type="region of interest" description="Disordered" evidence="3">
    <location>
        <begin position="962"/>
        <end position="990"/>
    </location>
</feature>
<dbReference type="SMART" id="SM00324">
    <property type="entry name" value="RhoGAP"/>
    <property type="match status" value="1"/>
</dbReference>
<dbReference type="InterPro" id="IPR039006">
    <property type="entry name" value="RhoGAP_pG2"/>
</dbReference>
<dbReference type="InterPro" id="IPR008936">
    <property type="entry name" value="Rho_GTPase_activation_prot"/>
</dbReference>
<organism evidence="8 9">
    <name type="scientific">Saccoglossus kowalevskii</name>
    <name type="common">Acorn worm</name>
    <dbReference type="NCBI Taxonomy" id="10224"/>
    <lineage>
        <taxon>Eukaryota</taxon>
        <taxon>Metazoa</taxon>
        <taxon>Hemichordata</taxon>
        <taxon>Enteropneusta</taxon>
        <taxon>Harrimaniidae</taxon>
        <taxon>Saccoglossus</taxon>
    </lineage>
</organism>
<feature type="domain" description="PG2 pseudoGTPase" evidence="7">
    <location>
        <begin position="688"/>
        <end position="847"/>
    </location>
</feature>
<dbReference type="InterPro" id="IPR045786">
    <property type="entry name" value="RhoGAP_pG1_pG2"/>
</dbReference>
<name>A0ABM0MPF2_SACKO</name>
<dbReference type="PROSITE" id="PS51852">
    <property type="entry name" value="PG1"/>
    <property type="match status" value="1"/>
</dbReference>
<reference evidence="9" key="1">
    <citation type="submission" date="2025-08" db="UniProtKB">
        <authorList>
            <consortium name="RefSeq"/>
        </authorList>
    </citation>
    <scope>IDENTIFICATION</scope>
    <source>
        <tissue evidence="9">Testes</tissue>
    </source>
</reference>
<keyword evidence="8" id="KW-1185">Reference proteome</keyword>